<keyword evidence="3" id="KW-1185">Reference proteome</keyword>
<protein>
    <submittedName>
        <fullName evidence="2">Uncharacterized protein</fullName>
    </submittedName>
</protein>
<feature type="region of interest" description="Disordered" evidence="1">
    <location>
        <begin position="36"/>
        <end position="99"/>
    </location>
</feature>
<name>J3LM71_ORYBR</name>
<dbReference type="Proteomes" id="UP000006038">
    <property type="component" value="Chromosome 3"/>
</dbReference>
<reference evidence="2" key="2">
    <citation type="submission" date="2013-04" db="UniProtKB">
        <authorList>
            <consortium name="EnsemblPlants"/>
        </authorList>
    </citation>
    <scope>IDENTIFICATION</scope>
</reference>
<accession>J3LM71</accession>
<dbReference type="HOGENOM" id="CLU_2065106_0_0_1"/>
<reference evidence="2" key="1">
    <citation type="journal article" date="2013" name="Nat. Commun.">
        <title>Whole-genome sequencing of Oryza brachyantha reveals mechanisms underlying Oryza genome evolution.</title>
        <authorList>
            <person name="Chen J."/>
            <person name="Huang Q."/>
            <person name="Gao D."/>
            <person name="Wang J."/>
            <person name="Lang Y."/>
            <person name="Liu T."/>
            <person name="Li B."/>
            <person name="Bai Z."/>
            <person name="Luis Goicoechea J."/>
            <person name="Liang C."/>
            <person name="Chen C."/>
            <person name="Zhang W."/>
            <person name="Sun S."/>
            <person name="Liao Y."/>
            <person name="Zhang X."/>
            <person name="Yang L."/>
            <person name="Song C."/>
            <person name="Wang M."/>
            <person name="Shi J."/>
            <person name="Liu G."/>
            <person name="Liu J."/>
            <person name="Zhou H."/>
            <person name="Zhou W."/>
            <person name="Yu Q."/>
            <person name="An N."/>
            <person name="Chen Y."/>
            <person name="Cai Q."/>
            <person name="Wang B."/>
            <person name="Liu B."/>
            <person name="Min J."/>
            <person name="Huang Y."/>
            <person name="Wu H."/>
            <person name="Li Z."/>
            <person name="Zhang Y."/>
            <person name="Yin Y."/>
            <person name="Song W."/>
            <person name="Jiang J."/>
            <person name="Jackson S.A."/>
            <person name="Wing R.A."/>
            <person name="Wang J."/>
            <person name="Chen M."/>
        </authorList>
    </citation>
    <scope>NUCLEOTIDE SEQUENCE [LARGE SCALE GENOMIC DNA]</scope>
    <source>
        <strain evidence="2">cv. IRGC 101232</strain>
    </source>
</reference>
<organism evidence="2">
    <name type="scientific">Oryza brachyantha</name>
    <name type="common">malo sina</name>
    <dbReference type="NCBI Taxonomy" id="4533"/>
    <lineage>
        <taxon>Eukaryota</taxon>
        <taxon>Viridiplantae</taxon>
        <taxon>Streptophyta</taxon>
        <taxon>Embryophyta</taxon>
        <taxon>Tracheophyta</taxon>
        <taxon>Spermatophyta</taxon>
        <taxon>Magnoliopsida</taxon>
        <taxon>Liliopsida</taxon>
        <taxon>Poales</taxon>
        <taxon>Poaceae</taxon>
        <taxon>BOP clade</taxon>
        <taxon>Oryzoideae</taxon>
        <taxon>Oryzeae</taxon>
        <taxon>Oryzinae</taxon>
        <taxon>Oryza</taxon>
    </lineage>
</organism>
<evidence type="ECO:0000256" key="1">
    <source>
        <dbReference type="SAM" id="MobiDB-lite"/>
    </source>
</evidence>
<dbReference type="AlphaFoldDB" id="J3LM71"/>
<evidence type="ECO:0000313" key="3">
    <source>
        <dbReference type="Proteomes" id="UP000006038"/>
    </source>
</evidence>
<feature type="compositionally biased region" description="Gly residues" evidence="1">
    <location>
        <begin position="41"/>
        <end position="50"/>
    </location>
</feature>
<proteinExistence type="predicted"/>
<evidence type="ECO:0000313" key="2">
    <source>
        <dbReference type="EnsemblPlants" id="OB03G21470.1"/>
    </source>
</evidence>
<dbReference type="Gramene" id="OB03G21470.1">
    <property type="protein sequence ID" value="OB03G21470.1"/>
    <property type="gene ID" value="OB03G21470"/>
</dbReference>
<dbReference type="EnsemblPlants" id="OB03G21470.1">
    <property type="protein sequence ID" value="OB03G21470.1"/>
    <property type="gene ID" value="OB03G21470"/>
</dbReference>
<sequence length="119" mass="12062">MRRRKETESEAYGSGGAICGGFAPVGTFRLLSPKSSAPVGDGAGAIGGRGARATNADVRAASTAKKTVEPRNEEYTSTTTRSHGPSSPPAGAGAGTGTGLCLRRTISDAGRWPHVTCKT</sequence>